<accession>A0A438MC99</accession>
<dbReference type="SUPFAM" id="SSF53850">
    <property type="entry name" value="Periplasmic binding protein-like II"/>
    <property type="match status" value="1"/>
</dbReference>
<dbReference type="InterPro" id="IPR050490">
    <property type="entry name" value="Bact_solute-bd_prot1"/>
</dbReference>
<proteinExistence type="inferred from homology"/>
<dbReference type="Gene3D" id="3.40.190.10">
    <property type="entry name" value="Periplasmic binding protein-like II"/>
    <property type="match status" value="2"/>
</dbReference>
<dbReference type="PANTHER" id="PTHR43649:SF29">
    <property type="entry name" value="OSMOPROTECTIVE COMPOUNDS-BINDING PROTEIN GGTB"/>
    <property type="match status" value="1"/>
</dbReference>
<dbReference type="OrthoDB" id="8663148at2"/>
<dbReference type="PANTHER" id="PTHR43649">
    <property type="entry name" value="ARABINOSE-BINDING PROTEIN-RELATED"/>
    <property type="match status" value="1"/>
</dbReference>
<dbReference type="AlphaFoldDB" id="A0A438MC99"/>
<keyword evidence="3" id="KW-0732">Signal</keyword>
<evidence type="ECO:0000313" key="4">
    <source>
        <dbReference type="EMBL" id="RVX43307.1"/>
    </source>
</evidence>
<comment type="similarity">
    <text evidence="1">Belongs to the bacterial solute-binding protein 1 family.</text>
</comment>
<dbReference type="Pfam" id="PF01547">
    <property type="entry name" value="SBP_bac_1"/>
    <property type="match status" value="1"/>
</dbReference>
<dbReference type="InterPro" id="IPR006059">
    <property type="entry name" value="SBP"/>
</dbReference>
<dbReference type="PROSITE" id="PS51257">
    <property type="entry name" value="PROKAR_LIPOPROTEIN"/>
    <property type="match status" value="1"/>
</dbReference>
<keyword evidence="5" id="KW-1185">Reference proteome</keyword>
<name>A0A438MC99_9ACTN</name>
<protein>
    <submittedName>
        <fullName evidence="4">Alpha-glucoside transport system substrate-binding protein</fullName>
    </submittedName>
</protein>
<dbReference type="Proteomes" id="UP000284824">
    <property type="component" value="Unassembled WGS sequence"/>
</dbReference>
<dbReference type="RefSeq" id="WP_127935258.1">
    <property type="nucleotide sequence ID" value="NZ_SAUN01000001.1"/>
</dbReference>
<keyword evidence="2" id="KW-0813">Transport</keyword>
<dbReference type="EMBL" id="SAUN01000001">
    <property type="protein sequence ID" value="RVX43307.1"/>
    <property type="molecule type" value="Genomic_DNA"/>
</dbReference>
<reference evidence="4 5" key="1">
    <citation type="submission" date="2019-01" db="EMBL/GenBank/DDBJ databases">
        <title>Sequencing the genomes of 1000 actinobacteria strains.</title>
        <authorList>
            <person name="Klenk H.-P."/>
        </authorList>
    </citation>
    <scope>NUCLEOTIDE SEQUENCE [LARGE SCALE GENOMIC DNA]</scope>
    <source>
        <strain evidence="4 5">DSM 43925</strain>
    </source>
</reference>
<evidence type="ECO:0000256" key="3">
    <source>
        <dbReference type="SAM" id="SignalP"/>
    </source>
</evidence>
<evidence type="ECO:0000256" key="1">
    <source>
        <dbReference type="ARBA" id="ARBA00008520"/>
    </source>
</evidence>
<comment type="caution">
    <text evidence="4">The sequence shown here is derived from an EMBL/GenBank/DDBJ whole genome shotgun (WGS) entry which is preliminary data.</text>
</comment>
<feature type="signal peptide" evidence="3">
    <location>
        <begin position="1"/>
        <end position="26"/>
    </location>
</feature>
<sequence length="439" mass="46681">MRRKKLFTTLAPITAVALLTSGCLNDGGSAQTGSGSGNTSTTVEIMTGMGGGLLQAVKASLDPYAKEQGITIKWSPSDNFNQLIVTRVQGNNLPDIALFPQPGIMKDLAAKGKLAPLDDILDMPTLKNSMTPGALEVGTQDGKLYGLMMSMNVKSLVFYPKQAFESAGYEAPKSIPELLALTDKIRSEGKTPWCLGIESGPATGWPATDWMEELVLKYGGRAKYDDWVTHKIKFDSPLVRQAAGTFEKIAFTEGNVLGGRKSISSNNFGTAGNPMFRTPPGCYLFKQGNFVAEKGIFPDDVVADIDNRVGVFGFPPATPDGENSIEGGGDLAGLFSKDNAAAKKLLQYMSTKDFGTAGAKMGSWMSPHKDFDVANYPTNTIRDIAKIAYGSTSLAFDGSDAMPGAVGSGSFWKGMTGWISGQQSLDQALKTIDGSWPAS</sequence>
<gene>
    <name evidence="4" type="ORF">EDD27_5982</name>
</gene>
<evidence type="ECO:0000313" key="5">
    <source>
        <dbReference type="Proteomes" id="UP000284824"/>
    </source>
</evidence>
<evidence type="ECO:0000256" key="2">
    <source>
        <dbReference type="ARBA" id="ARBA00022448"/>
    </source>
</evidence>
<organism evidence="4 5">
    <name type="scientific">Nonomuraea polychroma</name>
    <dbReference type="NCBI Taxonomy" id="46176"/>
    <lineage>
        <taxon>Bacteria</taxon>
        <taxon>Bacillati</taxon>
        <taxon>Actinomycetota</taxon>
        <taxon>Actinomycetes</taxon>
        <taxon>Streptosporangiales</taxon>
        <taxon>Streptosporangiaceae</taxon>
        <taxon>Nonomuraea</taxon>
    </lineage>
</organism>
<feature type="chain" id="PRO_5039522368" evidence="3">
    <location>
        <begin position="27"/>
        <end position="439"/>
    </location>
</feature>